<proteinExistence type="inferred from homology"/>
<evidence type="ECO:0000256" key="2">
    <source>
        <dbReference type="HAMAP-Rule" id="MF_00386"/>
    </source>
</evidence>
<dbReference type="eggNOG" id="COG0759">
    <property type="taxonomic scope" value="Bacteria"/>
</dbReference>
<evidence type="ECO:0000313" key="3">
    <source>
        <dbReference type="EMBL" id="AIS53595.1"/>
    </source>
</evidence>
<dbReference type="PANTHER" id="PTHR33383">
    <property type="entry name" value="MEMBRANE PROTEIN INSERTION EFFICIENCY FACTOR-RELATED"/>
    <property type="match status" value="1"/>
</dbReference>
<dbReference type="RefSeq" id="WP_049686146.1">
    <property type="nucleotide sequence ID" value="NZ_CP009170.1"/>
</dbReference>
<gene>
    <name evidence="3" type="ORF">TKV_c24790</name>
</gene>
<dbReference type="STRING" id="2325.TKV_c24790"/>
<name>A0A097AUX4_THEKI</name>
<dbReference type="GO" id="GO:0005886">
    <property type="term" value="C:plasma membrane"/>
    <property type="evidence" value="ECO:0007669"/>
    <property type="project" value="UniProtKB-SubCell"/>
</dbReference>
<dbReference type="KEGG" id="tki:TKV_c24790"/>
<accession>A0A097AUX4</accession>
<dbReference type="EMBL" id="CP009170">
    <property type="protein sequence ID" value="AIS53595.1"/>
    <property type="molecule type" value="Genomic_DNA"/>
</dbReference>
<dbReference type="OrthoDB" id="9801753at2"/>
<protein>
    <recommendedName>
        <fullName evidence="2">Putative membrane protein insertion efficiency factor</fullName>
    </recommendedName>
</protein>
<dbReference type="InterPro" id="IPR002696">
    <property type="entry name" value="Membr_insert_effic_factor_YidD"/>
</dbReference>
<sequence>MKNVVIFLIKLYQRYISPMKPRACRFYPTCSQYSIEAISKHGLLKGGIMSIWRILRCNPFNPGGYDPVK</sequence>
<reference evidence="4" key="1">
    <citation type="journal article" date="2015" name="Genome Announc.">
        <title>Whole-Genome Sequences of 80 Environmental and Clinical Isolates of Burkholderia pseudomallei.</title>
        <authorList>
            <person name="Johnson S.L."/>
            <person name="Baker A.L."/>
            <person name="Chain P.S."/>
            <person name="Currie B.J."/>
            <person name="Daligault H.E."/>
            <person name="Davenport K.W."/>
            <person name="Davis C.B."/>
            <person name="Inglis T.J."/>
            <person name="Kaestli M."/>
            <person name="Koren S."/>
            <person name="Mayo M."/>
            <person name="Merritt A.J."/>
            <person name="Price E.P."/>
            <person name="Sarovich D.S."/>
            <person name="Warner J."/>
            <person name="Rosovitz M.J."/>
        </authorList>
    </citation>
    <scope>NUCLEOTIDE SEQUENCE [LARGE SCALE GENOMIC DNA]</scope>
    <source>
        <strain evidence="4">DSM 2030</strain>
    </source>
</reference>
<evidence type="ECO:0000256" key="1">
    <source>
        <dbReference type="ARBA" id="ARBA00023136"/>
    </source>
</evidence>
<keyword evidence="4" id="KW-1185">Reference proteome</keyword>
<evidence type="ECO:0000313" key="4">
    <source>
        <dbReference type="Proteomes" id="UP000029669"/>
    </source>
</evidence>
<dbReference type="AlphaFoldDB" id="A0A097AUX4"/>
<keyword evidence="1 2" id="KW-0472">Membrane</keyword>
<dbReference type="NCBIfam" id="TIGR00278">
    <property type="entry name" value="membrane protein insertion efficiency factor YidD"/>
    <property type="match status" value="1"/>
</dbReference>
<organism evidence="3 4">
    <name type="scientific">Thermoanaerobacter kivui</name>
    <name type="common">Acetogenium kivui</name>
    <dbReference type="NCBI Taxonomy" id="2325"/>
    <lineage>
        <taxon>Bacteria</taxon>
        <taxon>Bacillati</taxon>
        <taxon>Bacillota</taxon>
        <taxon>Clostridia</taxon>
        <taxon>Thermoanaerobacterales</taxon>
        <taxon>Thermoanaerobacteraceae</taxon>
        <taxon>Thermoanaerobacter</taxon>
    </lineage>
</organism>
<dbReference type="Proteomes" id="UP000029669">
    <property type="component" value="Chromosome"/>
</dbReference>
<comment type="function">
    <text evidence="2">Could be involved in insertion of integral membrane proteins into the membrane.</text>
</comment>
<dbReference type="SMART" id="SM01234">
    <property type="entry name" value="Haemolytic"/>
    <property type="match status" value="1"/>
</dbReference>
<comment type="similarity">
    <text evidence="2">Belongs to the UPF0161 family.</text>
</comment>
<comment type="subcellular location">
    <subcellularLocation>
        <location evidence="2">Cell membrane</location>
        <topology evidence="2">Peripheral membrane protein</topology>
        <orientation evidence="2">Cytoplasmic side</orientation>
    </subcellularLocation>
</comment>
<dbReference type="HOGENOM" id="CLU_144811_6_0_9"/>
<keyword evidence="2" id="KW-1003">Cell membrane</keyword>
<dbReference type="PANTHER" id="PTHR33383:SF1">
    <property type="entry name" value="MEMBRANE PROTEIN INSERTION EFFICIENCY FACTOR-RELATED"/>
    <property type="match status" value="1"/>
</dbReference>
<dbReference type="HAMAP" id="MF_00386">
    <property type="entry name" value="UPF0161_YidD"/>
    <property type="match status" value="1"/>
</dbReference>
<dbReference type="Pfam" id="PF01809">
    <property type="entry name" value="YidD"/>
    <property type="match status" value="1"/>
</dbReference>